<evidence type="ECO:0000313" key="1">
    <source>
        <dbReference type="EMBL" id="TBU28519.1"/>
    </source>
</evidence>
<dbReference type="EMBL" id="ML143421">
    <property type="protein sequence ID" value="TBU28519.1"/>
    <property type="molecule type" value="Genomic_DNA"/>
</dbReference>
<organism evidence="1">
    <name type="scientific">Dichomitus squalens</name>
    <dbReference type="NCBI Taxonomy" id="114155"/>
    <lineage>
        <taxon>Eukaryota</taxon>
        <taxon>Fungi</taxon>
        <taxon>Dikarya</taxon>
        <taxon>Basidiomycota</taxon>
        <taxon>Agaricomycotina</taxon>
        <taxon>Agaricomycetes</taxon>
        <taxon>Polyporales</taxon>
        <taxon>Polyporaceae</taxon>
        <taxon>Dichomitus</taxon>
    </lineage>
</organism>
<protein>
    <submittedName>
        <fullName evidence="1">Uncharacterized protein</fullName>
    </submittedName>
</protein>
<dbReference type="AlphaFoldDB" id="A0A4Q9MLR6"/>
<accession>A0A4Q9MLR6</accession>
<name>A0A4Q9MLR6_9APHY</name>
<sequence>MPCTNLVTMLAGRCACGVRLSVSPLVRHCPPVTRPLLQGIRLQCISEYGRSSCSFLTSTWSPSVSHPVLTDIPPDSSLYRPEHVQRRRVPMHPIRRHSFETILVRSLVPPRTYRSVRGRPPSESEVGMRQVIIGLRVINPSRFFCATRDSRAHLKIGHQSRDMALVCRRSVLFAT</sequence>
<dbReference type="Proteomes" id="UP000292957">
    <property type="component" value="Unassembled WGS sequence"/>
</dbReference>
<proteinExistence type="predicted"/>
<reference evidence="1" key="1">
    <citation type="submission" date="2019-01" db="EMBL/GenBank/DDBJ databases">
        <title>Draft genome sequences of three monokaryotic isolates of the white-rot basidiomycete fungus Dichomitus squalens.</title>
        <authorList>
            <consortium name="DOE Joint Genome Institute"/>
            <person name="Lopez S.C."/>
            <person name="Andreopoulos B."/>
            <person name="Pangilinan J."/>
            <person name="Lipzen A."/>
            <person name="Riley R."/>
            <person name="Ahrendt S."/>
            <person name="Ng V."/>
            <person name="Barry K."/>
            <person name="Daum C."/>
            <person name="Grigoriev I.V."/>
            <person name="Hilden K.S."/>
            <person name="Makela M.R."/>
            <person name="de Vries R.P."/>
        </authorList>
    </citation>
    <scope>NUCLEOTIDE SEQUENCE [LARGE SCALE GENOMIC DNA]</scope>
    <source>
        <strain evidence="1">OM18370.1</strain>
    </source>
</reference>
<gene>
    <name evidence="1" type="ORF">BD311DRAFT_325016</name>
</gene>